<evidence type="ECO:0000313" key="1">
    <source>
        <dbReference type="EMBL" id="KKL92564.1"/>
    </source>
</evidence>
<feature type="non-terminal residue" evidence="1">
    <location>
        <position position="160"/>
    </location>
</feature>
<dbReference type="AlphaFoldDB" id="A0A0F9G1H0"/>
<comment type="caution">
    <text evidence="1">The sequence shown here is derived from an EMBL/GenBank/DDBJ whole genome shotgun (WGS) entry which is preliminary data.</text>
</comment>
<name>A0A0F9G1H0_9ZZZZ</name>
<reference evidence="1" key="1">
    <citation type="journal article" date="2015" name="Nature">
        <title>Complex archaea that bridge the gap between prokaryotes and eukaryotes.</title>
        <authorList>
            <person name="Spang A."/>
            <person name="Saw J.H."/>
            <person name="Jorgensen S.L."/>
            <person name="Zaremba-Niedzwiedzka K."/>
            <person name="Martijn J."/>
            <person name="Lind A.E."/>
            <person name="van Eijk R."/>
            <person name="Schleper C."/>
            <person name="Guy L."/>
            <person name="Ettema T.J."/>
        </authorList>
    </citation>
    <scope>NUCLEOTIDE SEQUENCE</scope>
</reference>
<organism evidence="1">
    <name type="scientific">marine sediment metagenome</name>
    <dbReference type="NCBI Taxonomy" id="412755"/>
    <lineage>
        <taxon>unclassified sequences</taxon>
        <taxon>metagenomes</taxon>
        <taxon>ecological metagenomes</taxon>
    </lineage>
</organism>
<dbReference type="Gene3D" id="3.40.50.150">
    <property type="entry name" value="Vaccinia Virus protein VP39"/>
    <property type="match status" value="1"/>
</dbReference>
<evidence type="ECO:0008006" key="2">
    <source>
        <dbReference type="Google" id="ProtNLM"/>
    </source>
</evidence>
<accession>A0A0F9G1H0</accession>
<dbReference type="SUPFAM" id="SSF53335">
    <property type="entry name" value="S-adenosyl-L-methionine-dependent methyltransferases"/>
    <property type="match status" value="1"/>
</dbReference>
<gene>
    <name evidence="1" type="ORF">LCGC14_1883410</name>
</gene>
<sequence>MKIINLFLSIIAEYTPKLHQIIETIIKKKSFFEPINIKFSKIFYENEWDCEESVSGGGSSLSQTEVLRRELPELFKKIGAKTLLDVPCGDFNWMRYTNLDLKQYLGGDIVPEIVSQNKKKYENDVRKFKLIDITKMKLPKMDVILCRDCFIDFSFKDIFH</sequence>
<protein>
    <recommendedName>
        <fullName evidence="2">Methyltransferase type 11 domain-containing protein</fullName>
    </recommendedName>
</protein>
<dbReference type="InterPro" id="IPR029063">
    <property type="entry name" value="SAM-dependent_MTases_sf"/>
</dbReference>
<proteinExistence type="predicted"/>
<dbReference type="EMBL" id="LAZR01019428">
    <property type="protein sequence ID" value="KKL92564.1"/>
    <property type="molecule type" value="Genomic_DNA"/>
</dbReference>